<evidence type="ECO:0000256" key="1">
    <source>
        <dbReference type="SAM" id="SignalP"/>
    </source>
</evidence>
<evidence type="ECO:0000313" key="2">
    <source>
        <dbReference type="EMBL" id="MEK2607688.1"/>
    </source>
</evidence>
<organism evidence="2 3">
    <name type="scientific">Pseudomonas shirazensis</name>
    <dbReference type="NCBI Taxonomy" id="2745494"/>
    <lineage>
        <taxon>Bacteria</taxon>
        <taxon>Pseudomonadati</taxon>
        <taxon>Pseudomonadota</taxon>
        <taxon>Gammaproteobacteria</taxon>
        <taxon>Pseudomonadales</taxon>
        <taxon>Pseudomonadaceae</taxon>
        <taxon>Pseudomonas</taxon>
    </lineage>
</organism>
<protein>
    <recommendedName>
        <fullName evidence="4">Lysozyme inhibitor LprI N-terminal domain-containing protein</fullName>
    </recommendedName>
</protein>
<dbReference type="Proteomes" id="UP001386972">
    <property type="component" value="Unassembled WGS sequence"/>
</dbReference>
<dbReference type="EMBL" id="JBBNAW010000001">
    <property type="protein sequence ID" value="MEK2607688.1"/>
    <property type="molecule type" value="Genomic_DNA"/>
</dbReference>
<gene>
    <name evidence="2" type="ORF">WLF18_01020</name>
</gene>
<evidence type="ECO:0000313" key="3">
    <source>
        <dbReference type="Proteomes" id="UP001386972"/>
    </source>
</evidence>
<accession>A0ABU8ZUE3</accession>
<reference evidence="2 3" key="1">
    <citation type="submission" date="2024-03" db="EMBL/GenBank/DDBJ databases">
        <title>Screening, Identification and Application of a Plant Lactobacillus Strain.</title>
        <authorList>
            <person name="Li Y.L."/>
        </authorList>
    </citation>
    <scope>NUCLEOTIDE SEQUENCE [LARGE SCALE GENOMIC DNA]</scope>
    <source>
        <strain evidence="2 3">JDB</strain>
    </source>
</reference>
<keyword evidence="3" id="KW-1185">Reference proteome</keyword>
<comment type="caution">
    <text evidence="2">The sequence shown here is derived from an EMBL/GenBank/DDBJ whole genome shotgun (WGS) entry which is preliminary data.</text>
</comment>
<name>A0ABU8ZUE3_9PSED</name>
<dbReference type="RefSeq" id="WP_340609746.1">
    <property type="nucleotide sequence ID" value="NZ_JBBNAW010000001.1"/>
</dbReference>
<evidence type="ECO:0008006" key="4">
    <source>
        <dbReference type="Google" id="ProtNLM"/>
    </source>
</evidence>
<feature type="signal peptide" evidence="1">
    <location>
        <begin position="1"/>
        <end position="19"/>
    </location>
</feature>
<keyword evidence="1" id="KW-0732">Signal</keyword>
<feature type="chain" id="PRO_5045531041" description="Lysozyme inhibitor LprI N-terminal domain-containing protein" evidence="1">
    <location>
        <begin position="20"/>
        <end position="157"/>
    </location>
</feature>
<sequence length="157" mass="18059">MLRLMTCIGVLLLSGSALAAPPEIKGEQALTKDSQEVCRYDSTSRGVLDEKAFALCLVNQRRWIDQVIRMGRENQQDYYTKASYPFCYGRSTRRGTTNPGLMYMCLRSEIESYKDVMYYLDKLGQERVIPIIRAELAEYGSWLMVKTRIKNELDPPP</sequence>
<proteinExistence type="predicted"/>